<dbReference type="FunFam" id="1.20.1080.10:FF:000013">
    <property type="entry name" value="Aquaporin NIP2-1"/>
    <property type="match status" value="1"/>
</dbReference>
<evidence type="ECO:0000313" key="11">
    <source>
        <dbReference type="Proteomes" id="UP000836841"/>
    </source>
</evidence>
<evidence type="ECO:0000256" key="1">
    <source>
        <dbReference type="ARBA" id="ARBA00004141"/>
    </source>
</evidence>
<keyword evidence="5 9" id="KW-1133">Transmembrane helix</keyword>
<reference evidence="10 11" key="1">
    <citation type="submission" date="2022-03" db="EMBL/GenBank/DDBJ databases">
        <authorList>
            <person name="Nunn A."/>
            <person name="Chopra R."/>
            <person name="Nunn A."/>
            <person name="Contreras Garrido A."/>
        </authorList>
    </citation>
    <scope>NUCLEOTIDE SEQUENCE [LARGE SCALE GENOMIC DNA]</scope>
</reference>
<dbReference type="PROSITE" id="PS00221">
    <property type="entry name" value="MIP"/>
    <property type="match status" value="1"/>
</dbReference>
<dbReference type="PRINTS" id="PR00783">
    <property type="entry name" value="MINTRINSICP"/>
</dbReference>
<dbReference type="Pfam" id="PF00230">
    <property type="entry name" value="MIP"/>
    <property type="match status" value="1"/>
</dbReference>
<feature type="transmembrane region" description="Helical" evidence="9">
    <location>
        <begin position="171"/>
        <end position="191"/>
    </location>
</feature>
<dbReference type="Gene3D" id="1.20.1080.10">
    <property type="entry name" value="Glycerol uptake facilitator protein"/>
    <property type="match status" value="1"/>
</dbReference>
<feature type="transmembrane region" description="Helical" evidence="9">
    <location>
        <begin position="237"/>
        <end position="259"/>
    </location>
</feature>
<dbReference type="GO" id="GO:0015267">
    <property type="term" value="F:channel activity"/>
    <property type="evidence" value="ECO:0007669"/>
    <property type="project" value="InterPro"/>
</dbReference>
<evidence type="ECO:0000256" key="3">
    <source>
        <dbReference type="ARBA" id="ARBA00022692"/>
    </source>
</evidence>
<evidence type="ECO:0000256" key="5">
    <source>
        <dbReference type="ARBA" id="ARBA00022989"/>
    </source>
</evidence>
<dbReference type="AlphaFoldDB" id="A0AAU9SPS1"/>
<dbReference type="InterPro" id="IPR000425">
    <property type="entry name" value="MIP"/>
</dbReference>
<evidence type="ECO:0000256" key="9">
    <source>
        <dbReference type="SAM" id="Phobius"/>
    </source>
</evidence>
<feature type="transmembrane region" description="Helical" evidence="9">
    <location>
        <begin position="94"/>
        <end position="114"/>
    </location>
</feature>
<evidence type="ECO:0000256" key="4">
    <source>
        <dbReference type="ARBA" id="ARBA00022737"/>
    </source>
</evidence>
<dbReference type="InterPro" id="IPR034294">
    <property type="entry name" value="Aquaporin_transptr"/>
</dbReference>
<organism evidence="10 11">
    <name type="scientific">Thlaspi arvense</name>
    <name type="common">Field penny-cress</name>
    <dbReference type="NCBI Taxonomy" id="13288"/>
    <lineage>
        <taxon>Eukaryota</taxon>
        <taxon>Viridiplantae</taxon>
        <taxon>Streptophyta</taxon>
        <taxon>Embryophyta</taxon>
        <taxon>Tracheophyta</taxon>
        <taxon>Spermatophyta</taxon>
        <taxon>Magnoliopsida</taxon>
        <taxon>eudicotyledons</taxon>
        <taxon>Gunneridae</taxon>
        <taxon>Pentapetalae</taxon>
        <taxon>rosids</taxon>
        <taxon>malvids</taxon>
        <taxon>Brassicales</taxon>
        <taxon>Brassicaceae</taxon>
        <taxon>Thlaspideae</taxon>
        <taxon>Thlaspi</taxon>
    </lineage>
</organism>
<evidence type="ECO:0000313" key="10">
    <source>
        <dbReference type="EMBL" id="CAH2067953.1"/>
    </source>
</evidence>
<dbReference type="InterPro" id="IPR023271">
    <property type="entry name" value="Aquaporin-like"/>
</dbReference>
<feature type="transmembrane region" description="Helical" evidence="9">
    <location>
        <begin position="279"/>
        <end position="300"/>
    </location>
</feature>
<dbReference type="CDD" id="cd00333">
    <property type="entry name" value="MIP"/>
    <property type="match status" value="1"/>
</dbReference>
<keyword evidence="6 9" id="KW-0472">Membrane</keyword>
<sequence length="317" mass="32968">MLSSLSSLSLSAMDHEEIPSMPSTPATTPGTPGAPLFGGFEGKRNGHNGKYTPKSLLKSCKCFSVDNEWALEDGRLPPVSCSLPPPNVSLYRKLGAEFVGTLILIFAGTATAIVNQKTDGAVTLIGCAASAGLAVMIVILSTGHISGAHLNPAVTIAFAALKHFPWKHVPVYIGAQIMASVCAAFALKAVFEPTMSGGVTVPTVALSQAFALEFIISFNLMFVVTAVATDTRAVGELAGIAVGATVMLNILIAGPATSASMNPVRTLGPAIAANNYRGIWVYLTAPVLGALIGAGTYTIVKLPEEDEAPKEKRSFRR</sequence>
<proteinExistence type="inferred from homology"/>
<dbReference type="InterPro" id="IPR022357">
    <property type="entry name" value="MIP_CS"/>
</dbReference>
<gene>
    <name evidence="10" type="ORF">TAV2_LOCUS18010</name>
</gene>
<comment type="subcellular location">
    <subcellularLocation>
        <location evidence="1">Membrane</location>
        <topology evidence="1">Multi-pass membrane protein</topology>
    </subcellularLocation>
</comment>
<dbReference type="PANTHER" id="PTHR45724:SF19">
    <property type="entry name" value="AQUAPORIN NIP6-1"/>
    <property type="match status" value="1"/>
</dbReference>
<dbReference type="GO" id="GO:0016020">
    <property type="term" value="C:membrane"/>
    <property type="evidence" value="ECO:0007669"/>
    <property type="project" value="UniProtKB-SubCell"/>
</dbReference>
<dbReference type="GO" id="GO:0046715">
    <property type="term" value="F:active borate transmembrane transporter activity"/>
    <property type="evidence" value="ECO:0007669"/>
    <property type="project" value="UniProtKB-ARBA"/>
</dbReference>
<evidence type="ECO:0000256" key="2">
    <source>
        <dbReference type="ARBA" id="ARBA00022448"/>
    </source>
</evidence>
<keyword evidence="3 8" id="KW-0812">Transmembrane</keyword>
<dbReference type="Proteomes" id="UP000836841">
    <property type="component" value="Chromosome 5"/>
</dbReference>
<dbReference type="PANTHER" id="PTHR45724">
    <property type="entry name" value="AQUAPORIN NIP2-1"/>
    <property type="match status" value="1"/>
</dbReference>
<evidence type="ECO:0008006" key="12">
    <source>
        <dbReference type="Google" id="ProtNLM"/>
    </source>
</evidence>
<comment type="similarity">
    <text evidence="7">Belongs to the MIP/aquaporin (TC 1.A.8) family. NIP (TC 1.A.8.12) subfamily.</text>
</comment>
<keyword evidence="4" id="KW-0677">Repeat</keyword>
<feature type="transmembrane region" description="Helical" evidence="9">
    <location>
        <begin position="120"/>
        <end position="140"/>
    </location>
</feature>
<accession>A0AAU9SPS1</accession>
<keyword evidence="11" id="KW-1185">Reference proteome</keyword>
<keyword evidence="2 8" id="KW-0813">Transport</keyword>
<protein>
    <recommendedName>
        <fullName evidence="12">Aquaporin NIP6-1</fullName>
    </recommendedName>
</protein>
<evidence type="ECO:0000256" key="7">
    <source>
        <dbReference type="ARBA" id="ARBA00060753"/>
    </source>
</evidence>
<dbReference type="EMBL" id="OU466861">
    <property type="protein sequence ID" value="CAH2067953.1"/>
    <property type="molecule type" value="Genomic_DNA"/>
</dbReference>
<feature type="transmembrane region" description="Helical" evidence="9">
    <location>
        <begin position="203"/>
        <end position="225"/>
    </location>
</feature>
<evidence type="ECO:0000256" key="6">
    <source>
        <dbReference type="ARBA" id="ARBA00023136"/>
    </source>
</evidence>
<dbReference type="SUPFAM" id="SSF81338">
    <property type="entry name" value="Aquaporin-like"/>
    <property type="match status" value="1"/>
</dbReference>
<name>A0AAU9SPS1_THLAR</name>
<evidence type="ECO:0000256" key="8">
    <source>
        <dbReference type="RuleBase" id="RU000477"/>
    </source>
</evidence>